<dbReference type="AlphaFoldDB" id="A0AAD1UBM1"/>
<dbReference type="SMART" id="SM00054">
    <property type="entry name" value="EFh"/>
    <property type="match status" value="6"/>
</dbReference>
<protein>
    <recommendedName>
        <fullName evidence="5">EF-hand domain-containing protein</fullName>
    </recommendedName>
</protein>
<dbReference type="Gene3D" id="1.10.238.10">
    <property type="entry name" value="EF-hand"/>
    <property type="match status" value="3"/>
</dbReference>
<accession>A0AAD1UBM1</accession>
<evidence type="ECO:0000256" key="3">
    <source>
        <dbReference type="ARBA" id="ARBA00022837"/>
    </source>
</evidence>
<evidence type="ECO:0000256" key="2">
    <source>
        <dbReference type="ARBA" id="ARBA00022737"/>
    </source>
</evidence>
<feature type="domain" description="EF-hand" evidence="5">
    <location>
        <begin position="582"/>
        <end position="614"/>
    </location>
</feature>
<feature type="region of interest" description="Disordered" evidence="4">
    <location>
        <begin position="356"/>
        <end position="378"/>
    </location>
</feature>
<dbReference type="PANTHER" id="PTHR34524:SF6">
    <property type="entry name" value="CALCYPHOSINE LIKE"/>
    <property type="match status" value="1"/>
</dbReference>
<organism evidence="6 7">
    <name type="scientific">Euplotes crassus</name>
    <dbReference type="NCBI Taxonomy" id="5936"/>
    <lineage>
        <taxon>Eukaryota</taxon>
        <taxon>Sar</taxon>
        <taxon>Alveolata</taxon>
        <taxon>Ciliophora</taxon>
        <taxon>Intramacronucleata</taxon>
        <taxon>Spirotrichea</taxon>
        <taxon>Hypotrichia</taxon>
        <taxon>Euplotida</taxon>
        <taxon>Euplotidae</taxon>
        <taxon>Moneuplotes</taxon>
    </lineage>
</organism>
<evidence type="ECO:0000313" key="6">
    <source>
        <dbReference type="EMBL" id="CAI2362449.1"/>
    </source>
</evidence>
<reference evidence="6" key="1">
    <citation type="submission" date="2023-07" db="EMBL/GenBank/DDBJ databases">
        <authorList>
            <consortium name="AG Swart"/>
            <person name="Singh M."/>
            <person name="Singh A."/>
            <person name="Seah K."/>
            <person name="Emmerich C."/>
        </authorList>
    </citation>
    <scope>NUCLEOTIDE SEQUENCE</scope>
    <source>
        <strain evidence="6">DP1</strain>
    </source>
</reference>
<keyword evidence="7" id="KW-1185">Reference proteome</keyword>
<dbReference type="Pfam" id="PF13833">
    <property type="entry name" value="EF-hand_8"/>
    <property type="match status" value="2"/>
</dbReference>
<evidence type="ECO:0000259" key="5">
    <source>
        <dbReference type="PROSITE" id="PS50222"/>
    </source>
</evidence>
<dbReference type="PANTHER" id="PTHR34524">
    <property type="entry name" value="CALCYPHOSIN"/>
    <property type="match status" value="1"/>
</dbReference>
<proteinExistence type="predicted"/>
<keyword evidence="1" id="KW-0479">Metal-binding</keyword>
<dbReference type="GO" id="GO:0005509">
    <property type="term" value="F:calcium ion binding"/>
    <property type="evidence" value="ECO:0007669"/>
    <property type="project" value="InterPro"/>
</dbReference>
<dbReference type="InterPro" id="IPR011992">
    <property type="entry name" value="EF-hand-dom_pair"/>
</dbReference>
<evidence type="ECO:0000313" key="7">
    <source>
        <dbReference type="Proteomes" id="UP001295684"/>
    </source>
</evidence>
<name>A0AAD1UBM1_EUPCR</name>
<dbReference type="SUPFAM" id="SSF47473">
    <property type="entry name" value="EF-hand"/>
    <property type="match status" value="2"/>
</dbReference>
<feature type="domain" description="EF-hand" evidence="5">
    <location>
        <begin position="71"/>
        <end position="106"/>
    </location>
</feature>
<dbReference type="EMBL" id="CAMPGE010003610">
    <property type="protein sequence ID" value="CAI2362449.1"/>
    <property type="molecule type" value="Genomic_DNA"/>
</dbReference>
<feature type="region of interest" description="Disordered" evidence="4">
    <location>
        <begin position="235"/>
        <end position="293"/>
    </location>
</feature>
<feature type="domain" description="EF-hand" evidence="5">
    <location>
        <begin position="421"/>
        <end position="456"/>
    </location>
</feature>
<dbReference type="Proteomes" id="UP001295684">
    <property type="component" value="Unassembled WGS sequence"/>
</dbReference>
<dbReference type="PROSITE" id="PS50222">
    <property type="entry name" value="EF_HAND_2"/>
    <property type="match status" value="4"/>
</dbReference>
<gene>
    <name evidence="6" type="ORF">ECRASSUSDP1_LOCUS3772</name>
</gene>
<comment type="caution">
    <text evidence="6">The sequence shown here is derived from an EMBL/GenBank/DDBJ whole genome shotgun (WGS) entry which is preliminary data.</text>
</comment>
<dbReference type="InterPro" id="IPR002048">
    <property type="entry name" value="EF_hand_dom"/>
</dbReference>
<feature type="domain" description="EF-hand" evidence="5">
    <location>
        <begin position="194"/>
        <end position="229"/>
    </location>
</feature>
<keyword evidence="2" id="KW-0677">Repeat</keyword>
<dbReference type="CDD" id="cd00051">
    <property type="entry name" value="EFh"/>
    <property type="match status" value="1"/>
</dbReference>
<evidence type="ECO:0000256" key="4">
    <source>
        <dbReference type="SAM" id="MobiDB-lite"/>
    </source>
</evidence>
<dbReference type="InterPro" id="IPR051581">
    <property type="entry name" value="Ca-bind"/>
</dbReference>
<keyword evidence="3" id="KW-0106">Calcium</keyword>
<sequence length="614" mass="71689">MPSVETCIMLRTLLVAIAEGEMNIEKQRKKLGKLVKYEPYSAFQRIDRRRTGFVDSMDILTFLRDNDFQEETEADTYYLMKFFDVDEDEKLNYTEFLTLVLPCDNAKLRNEIIMRPNYYVGLLDFLPKAIEYELCKLFVKEIAFHAKIEKLKQELVSKADFDPRSGFKAIDDWNYNYIDFANLKRFLKSTGYIATNKELAAVIRRLDLNADSRLSLEEFVEGTKPIEPYSKVTTRSLVKTKSRPKTAKLRSSTRSKSITKKKKGTKKFKRGGHTLKGSSVTGHQSTEHLDYSPKKLSSFKNELSESKEPEYVNQKKRIDLYQSPEGNRSHYGINPYQKPVSYNESTENRAEYISPQRAYTSHSPPRTREYSAYSPRNPAENIPEYGHTLAHTDEKELVSTLKDLLEMEEDLENYKIDLSLKPDFNLVDLFRMFDTINKGYITLDEFRSGLYLFHIYASQEEALLLFTRYETVNKGTLNYSDFCDIFSPKDEEYSSSLRVRPSYYIHKPYYKITEYFHPETRLAVENLLNTNLRVEACADTMRDHLSLLPSFNAMEAFNTIDMKNLGYLDAKQFKLLLEAHGVYNKNCEYLVDRFDKTKDGKVTYVEFADGLRKY</sequence>
<evidence type="ECO:0000256" key="1">
    <source>
        <dbReference type="ARBA" id="ARBA00022723"/>
    </source>
</evidence>
<feature type="compositionally biased region" description="Basic residues" evidence="4">
    <location>
        <begin position="238"/>
        <end position="273"/>
    </location>
</feature>